<dbReference type="AlphaFoldDB" id="A0A212LDP4"/>
<organism evidence="2">
    <name type="scientific">uncultured Pleomorphomonas sp</name>
    <dbReference type="NCBI Taxonomy" id="442121"/>
    <lineage>
        <taxon>Bacteria</taxon>
        <taxon>Pseudomonadati</taxon>
        <taxon>Pseudomonadota</taxon>
        <taxon>Alphaproteobacteria</taxon>
        <taxon>Hyphomicrobiales</taxon>
        <taxon>Pleomorphomonadaceae</taxon>
        <taxon>Pleomorphomonas</taxon>
        <taxon>environmental samples</taxon>
    </lineage>
</organism>
<protein>
    <recommendedName>
        <fullName evidence="1">DUF2023 domain-containing protein</fullName>
    </recommendedName>
</protein>
<feature type="domain" description="DUF2023" evidence="1">
    <location>
        <begin position="13"/>
        <end position="113"/>
    </location>
</feature>
<dbReference type="Gene3D" id="3.30.2190.10">
    <property type="entry name" value="PG1857-like"/>
    <property type="match status" value="1"/>
</dbReference>
<dbReference type="EMBL" id="FMJD01000007">
    <property type="protein sequence ID" value="SCM75630.1"/>
    <property type="molecule type" value="Genomic_DNA"/>
</dbReference>
<dbReference type="InterPro" id="IPR018594">
    <property type="entry name" value="DUF2023"/>
</dbReference>
<name>A0A212LDP4_9HYPH</name>
<dbReference type="SUPFAM" id="SSF160448">
    <property type="entry name" value="PG1857-like"/>
    <property type="match status" value="1"/>
</dbReference>
<proteinExistence type="predicted"/>
<gene>
    <name evidence="2" type="ORF">KL86PLE_30077</name>
</gene>
<evidence type="ECO:0000259" key="1">
    <source>
        <dbReference type="Pfam" id="PF09633"/>
    </source>
</evidence>
<dbReference type="InterPro" id="IPR036780">
    <property type="entry name" value="PG1857-like_sf"/>
</dbReference>
<reference evidence="2" key="1">
    <citation type="submission" date="2016-08" db="EMBL/GenBank/DDBJ databases">
        <authorList>
            <person name="Seilhamer J.J."/>
        </authorList>
    </citation>
    <scope>NUCLEOTIDE SEQUENCE</scope>
    <source>
        <strain evidence="2">86</strain>
    </source>
</reference>
<evidence type="ECO:0000313" key="2">
    <source>
        <dbReference type="EMBL" id="SCM75630.1"/>
    </source>
</evidence>
<sequence>MDQPDPVISVSGRIVNHSLYELDKGVRQLFMLTVSWADLPGVVARLAAERVDHYVHRLNDSRVNLFFGRPALVETVRRFVDKPLCELTAEEDFMLGALLGYDREQQCRRYLERTATAEHRDHAAGAAASPVSLC</sequence>
<accession>A0A212LDP4</accession>
<dbReference type="Pfam" id="PF09633">
    <property type="entry name" value="DUF2023"/>
    <property type="match status" value="1"/>
</dbReference>
<dbReference type="RefSeq" id="WP_288195991.1">
    <property type="nucleotide sequence ID" value="NZ_LT608334.1"/>
</dbReference>